<dbReference type="CDD" id="cd00190">
    <property type="entry name" value="Tryp_SPc"/>
    <property type="match status" value="1"/>
</dbReference>
<keyword evidence="2 9" id="KW-0645">Protease</keyword>
<dbReference type="InterPro" id="IPR033116">
    <property type="entry name" value="TRYPSIN_SER"/>
</dbReference>
<keyword evidence="3 9" id="KW-0378">Hydrolase</keyword>
<dbReference type="OMA" id="FQGQHSC"/>
<keyword evidence="12" id="KW-1185">Reference proteome</keyword>
<evidence type="ECO:0000256" key="8">
    <source>
        <dbReference type="ARBA" id="ARBA00038868"/>
    </source>
</evidence>
<evidence type="ECO:0000313" key="11">
    <source>
        <dbReference type="Ensembl" id="ENSHCOP00000015616.1"/>
    </source>
</evidence>
<dbReference type="EC" id="3.4.21.4" evidence="8"/>
<dbReference type="Ensembl" id="ENSHCOT00000023580.1">
    <property type="protein sequence ID" value="ENSHCOP00000015616.1"/>
    <property type="gene ID" value="ENSHCOG00000019258.1"/>
</dbReference>
<comment type="catalytic activity">
    <reaction evidence="7">
        <text>Preferential cleavage: Arg-|-Xaa, Lys-|-Xaa.</text>
        <dbReference type="EC" id="3.4.21.4"/>
    </reaction>
</comment>
<reference evidence="11" key="2">
    <citation type="submission" date="2025-09" db="UniProtKB">
        <authorList>
            <consortium name="Ensembl"/>
        </authorList>
    </citation>
    <scope>IDENTIFICATION</scope>
</reference>
<dbReference type="GO" id="GO:0004252">
    <property type="term" value="F:serine-type endopeptidase activity"/>
    <property type="evidence" value="ECO:0007669"/>
    <property type="project" value="UniProtKB-EC"/>
</dbReference>
<evidence type="ECO:0000313" key="12">
    <source>
        <dbReference type="Proteomes" id="UP000264820"/>
    </source>
</evidence>
<dbReference type="Gene3D" id="2.40.10.10">
    <property type="entry name" value="Trypsin-like serine proteases"/>
    <property type="match status" value="2"/>
</dbReference>
<dbReference type="InterPro" id="IPR043504">
    <property type="entry name" value="Peptidase_S1_PA_chymotrypsin"/>
</dbReference>
<evidence type="ECO:0000256" key="9">
    <source>
        <dbReference type="RuleBase" id="RU363034"/>
    </source>
</evidence>
<dbReference type="GO" id="GO:0005576">
    <property type="term" value="C:extracellular region"/>
    <property type="evidence" value="ECO:0007669"/>
    <property type="project" value="UniProtKB-SubCell"/>
</dbReference>
<dbReference type="Proteomes" id="UP000264820">
    <property type="component" value="Unplaced"/>
</dbReference>
<dbReference type="RefSeq" id="XP_019737959.1">
    <property type="nucleotide sequence ID" value="XM_019882400.1"/>
</dbReference>
<dbReference type="PRINTS" id="PR00722">
    <property type="entry name" value="CHYMOTRYPSIN"/>
</dbReference>
<evidence type="ECO:0000256" key="1">
    <source>
        <dbReference type="ARBA" id="ARBA00004239"/>
    </source>
</evidence>
<reference evidence="11" key="1">
    <citation type="submission" date="2025-08" db="UniProtKB">
        <authorList>
            <consortium name="Ensembl"/>
        </authorList>
    </citation>
    <scope>IDENTIFICATION</scope>
</reference>
<dbReference type="InterPro" id="IPR009003">
    <property type="entry name" value="Peptidase_S1_PA"/>
</dbReference>
<comment type="subcellular location">
    <subcellularLocation>
        <location evidence="1">Secreted</location>
        <location evidence="1">Extracellular space</location>
    </subcellularLocation>
</comment>
<dbReference type="KEGG" id="hcq:109523326"/>
<sequence length="270" mass="30578">MSLIIQCSTCTAIMMNVYCIIFVLQLFSWFSAASGSSIVGGKVSRPHSRPYMASLHSHGAYKCGGMLIRKDFVLTAAHCFNEPMTVILGAHNIRKREKSQQRIDVDEFHRHPNYTGEYSNDVMLLKLQRNATLNKYVQVIGLPKRRKTLRDNTRCIVAGWGQTVGGKNQPGTTSDVLKETIEKTQSPFECKEVWQHYFQSDHMMCTRPEKKGGVCWGDSGGPIICDTDLQGITAFVYLDDCSDRKIPHVFTEIHPFLTWIKKVMRRNVAA</sequence>
<dbReference type="GeneTree" id="ENSGT00910000144271"/>
<dbReference type="InterPro" id="IPR001314">
    <property type="entry name" value="Peptidase_S1A"/>
</dbReference>
<proteinExistence type="predicted"/>
<feature type="domain" description="Peptidase S1" evidence="10">
    <location>
        <begin position="38"/>
        <end position="265"/>
    </location>
</feature>
<dbReference type="PROSITE" id="PS50240">
    <property type="entry name" value="TRYPSIN_DOM"/>
    <property type="match status" value="1"/>
</dbReference>
<keyword evidence="4 9" id="KW-0720">Serine protease</keyword>
<protein>
    <recommendedName>
        <fullName evidence="8">trypsin</fullName>
        <ecNumber evidence="8">3.4.21.4</ecNumber>
    </recommendedName>
</protein>
<dbReference type="PROSITE" id="PS00135">
    <property type="entry name" value="TRYPSIN_SER"/>
    <property type="match status" value="1"/>
</dbReference>
<evidence type="ECO:0000256" key="3">
    <source>
        <dbReference type="ARBA" id="ARBA00022801"/>
    </source>
</evidence>
<evidence type="ECO:0000256" key="4">
    <source>
        <dbReference type="ARBA" id="ARBA00022825"/>
    </source>
</evidence>
<dbReference type="FunFam" id="2.40.10.10:FF:000005">
    <property type="entry name" value="Serine protease 37"/>
    <property type="match status" value="1"/>
</dbReference>
<dbReference type="GO" id="GO:0006508">
    <property type="term" value="P:proteolysis"/>
    <property type="evidence" value="ECO:0007669"/>
    <property type="project" value="UniProtKB-KW"/>
</dbReference>
<dbReference type="OrthoDB" id="5565075at2759"/>
<evidence type="ECO:0000256" key="7">
    <source>
        <dbReference type="ARBA" id="ARBA00036320"/>
    </source>
</evidence>
<keyword evidence="5" id="KW-0865">Zymogen</keyword>
<keyword evidence="6" id="KW-1015">Disulfide bond</keyword>
<dbReference type="SMART" id="SM00020">
    <property type="entry name" value="Tryp_SPc"/>
    <property type="match status" value="1"/>
</dbReference>
<dbReference type="SUPFAM" id="SSF50494">
    <property type="entry name" value="Trypsin-like serine proteases"/>
    <property type="match status" value="1"/>
</dbReference>
<name>A0A3Q2YCP9_HIPCM</name>
<dbReference type="AlphaFoldDB" id="A0A3Q2YCP9"/>
<dbReference type="Pfam" id="PF00089">
    <property type="entry name" value="Trypsin"/>
    <property type="match status" value="1"/>
</dbReference>
<dbReference type="InterPro" id="IPR018114">
    <property type="entry name" value="TRYPSIN_HIS"/>
</dbReference>
<evidence type="ECO:0000256" key="6">
    <source>
        <dbReference type="ARBA" id="ARBA00023157"/>
    </source>
</evidence>
<evidence type="ECO:0000259" key="10">
    <source>
        <dbReference type="PROSITE" id="PS50240"/>
    </source>
</evidence>
<dbReference type="PANTHER" id="PTHR24271:SF80">
    <property type="entry name" value="GRANZYME 3, TANDEM DUPLICATE 1-RELATED"/>
    <property type="match status" value="1"/>
</dbReference>
<organism evidence="11 12">
    <name type="scientific">Hippocampus comes</name>
    <name type="common">Tiger tail seahorse</name>
    <dbReference type="NCBI Taxonomy" id="109280"/>
    <lineage>
        <taxon>Eukaryota</taxon>
        <taxon>Metazoa</taxon>
        <taxon>Chordata</taxon>
        <taxon>Craniata</taxon>
        <taxon>Vertebrata</taxon>
        <taxon>Euteleostomi</taxon>
        <taxon>Actinopterygii</taxon>
        <taxon>Neopterygii</taxon>
        <taxon>Teleostei</taxon>
        <taxon>Neoteleostei</taxon>
        <taxon>Acanthomorphata</taxon>
        <taxon>Syngnathiaria</taxon>
        <taxon>Syngnathiformes</taxon>
        <taxon>Syngnathoidei</taxon>
        <taxon>Syngnathidae</taxon>
        <taxon>Hippocampus</taxon>
    </lineage>
</organism>
<evidence type="ECO:0000256" key="5">
    <source>
        <dbReference type="ARBA" id="ARBA00023145"/>
    </source>
</evidence>
<dbReference type="PANTHER" id="PTHR24271">
    <property type="entry name" value="KALLIKREIN-RELATED"/>
    <property type="match status" value="1"/>
</dbReference>
<dbReference type="PROSITE" id="PS00134">
    <property type="entry name" value="TRYPSIN_HIS"/>
    <property type="match status" value="1"/>
</dbReference>
<evidence type="ECO:0000256" key="2">
    <source>
        <dbReference type="ARBA" id="ARBA00022670"/>
    </source>
</evidence>
<accession>A0A3Q2YCP9</accession>
<dbReference type="InterPro" id="IPR001254">
    <property type="entry name" value="Trypsin_dom"/>
</dbReference>
<dbReference type="STRING" id="109280.ENSHCOP00000015616"/>
<dbReference type="GeneID" id="109523326"/>